<gene>
    <name evidence="2" type="ORF">AK812_SmicGene4475</name>
</gene>
<organism evidence="2 3">
    <name type="scientific">Symbiodinium microadriaticum</name>
    <name type="common">Dinoflagellate</name>
    <name type="synonym">Zooxanthella microadriatica</name>
    <dbReference type="NCBI Taxonomy" id="2951"/>
    <lineage>
        <taxon>Eukaryota</taxon>
        <taxon>Sar</taxon>
        <taxon>Alveolata</taxon>
        <taxon>Dinophyceae</taxon>
        <taxon>Suessiales</taxon>
        <taxon>Symbiodiniaceae</taxon>
        <taxon>Symbiodinium</taxon>
    </lineage>
</organism>
<accession>A0A1Q9EW40</accession>
<sequence>MGWRRRKRRPRRDVSTSPQDEMLCKRNPTILLEEQTERTPDVDWSRPSSDLQIIQRAALMHSSTKRHKSHNSHKSDFELIKKAALFFGGPVENDRPRECGKPSDVPAVRLQLAVERSRKIPAKARWDQPQAVEEEMSGREEPKYHIDEDVELDESEFDEMETNVGSDAEEVDYASDGEKVPEEAPTW</sequence>
<dbReference type="Proteomes" id="UP000186817">
    <property type="component" value="Unassembled WGS sequence"/>
</dbReference>
<feature type="compositionally biased region" description="Basic and acidic residues" evidence="1">
    <location>
        <begin position="136"/>
        <end position="147"/>
    </location>
</feature>
<dbReference type="AlphaFoldDB" id="A0A1Q9EW40"/>
<evidence type="ECO:0000313" key="2">
    <source>
        <dbReference type="EMBL" id="OLQ11593.1"/>
    </source>
</evidence>
<feature type="compositionally biased region" description="Acidic residues" evidence="1">
    <location>
        <begin position="148"/>
        <end position="175"/>
    </location>
</feature>
<dbReference type="EMBL" id="LSRX01000056">
    <property type="protein sequence ID" value="OLQ11593.1"/>
    <property type="molecule type" value="Genomic_DNA"/>
</dbReference>
<feature type="compositionally biased region" description="Basic and acidic residues" evidence="1">
    <location>
        <begin position="176"/>
        <end position="187"/>
    </location>
</feature>
<protein>
    <submittedName>
        <fullName evidence="2">Uncharacterized protein</fullName>
    </submittedName>
</protein>
<reference evidence="2 3" key="1">
    <citation type="submission" date="2016-02" db="EMBL/GenBank/DDBJ databases">
        <title>Genome analysis of coral dinoflagellate symbionts highlights evolutionary adaptations to a symbiotic lifestyle.</title>
        <authorList>
            <person name="Aranda M."/>
            <person name="Li Y."/>
            <person name="Liew Y.J."/>
            <person name="Baumgarten S."/>
            <person name="Simakov O."/>
            <person name="Wilson M."/>
            <person name="Piel J."/>
            <person name="Ashoor H."/>
            <person name="Bougouffa S."/>
            <person name="Bajic V.B."/>
            <person name="Ryu T."/>
            <person name="Ravasi T."/>
            <person name="Bayer T."/>
            <person name="Micklem G."/>
            <person name="Kim H."/>
            <person name="Bhak J."/>
            <person name="Lajeunesse T.C."/>
            <person name="Voolstra C.R."/>
        </authorList>
    </citation>
    <scope>NUCLEOTIDE SEQUENCE [LARGE SCALE GENOMIC DNA]</scope>
    <source>
        <strain evidence="2 3">CCMP2467</strain>
    </source>
</reference>
<feature type="region of interest" description="Disordered" evidence="1">
    <location>
        <begin position="124"/>
        <end position="187"/>
    </location>
</feature>
<comment type="caution">
    <text evidence="2">The sequence shown here is derived from an EMBL/GenBank/DDBJ whole genome shotgun (WGS) entry which is preliminary data.</text>
</comment>
<evidence type="ECO:0000256" key="1">
    <source>
        <dbReference type="SAM" id="MobiDB-lite"/>
    </source>
</evidence>
<feature type="region of interest" description="Disordered" evidence="1">
    <location>
        <begin position="1"/>
        <end position="23"/>
    </location>
</feature>
<proteinExistence type="predicted"/>
<feature type="compositionally biased region" description="Basic residues" evidence="1">
    <location>
        <begin position="1"/>
        <end position="11"/>
    </location>
</feature>
<keyword evidence="3" id="KW-1185">Reference proteome</keyword>
<evidence type="ECO:0000313" key="3">
    <source>
        <dbReference type="Proteomes" id="UP000186817"/>
    </source>
</evidence>
<name>A0A1Q9EW40_SYMMI</name>